<dbReference type="AlphaFoldDB" id="A0A151XFN6"/>
<keyword evidence="2" id="KW-1185">Reference proteome</keyword>
<name>A0A151XFN6_9HYME</name>
<accession>A0A151XFN6</accession>
<proteinExistence type="predicted"/>
<gene>
    <name evidence="1" type="ORF">ALC60_01730</name>
</gene>
<reference evidence="1 2" key="1">
    <citation type="submission" date="2015-09" db="EMBL/GenBank/DDBJ databases">
        <title>Trachymyrmex zeteki WGS genome.</title>
        <authorList>
            <person name="Nygaard S."/>
            <person name="Hu H."/>
            <person name="Boomsma J."/>
            <person name="Zhang G."/>
        </authorList>
    </citation>
    <scope>NUCLEOTIDE SEQUENCE [LARGE SCALE GENOMIC DNA]</scope>
    <source>
        <strain evidence="1">Tzet28-1</strain>
        <tissue evidence="1">Whole body</tissue>
    </source>
</reference>
<dbReference type="EMBL" id="KQ982182">
    <property type="protein sequence ID" value="KYQ59145.1"/>
    <property type="molecule type" value="Genomic_DNA"/>
</dbReference>
<sequence length="175" mass="20453">MSLEMAKSLFPRRDPRWPDQHIYERHFVPDEVGVYVCEQHRPVGLEVPEAFWNDVVGRGRFGRGALRIRQRPRPEPRWFPLYRLSPTAPLFSMADGQSYERGVETGVRQCGSNRENRHKLEAFAETPRARGTKTSRCELAERTRTTMDDDGRWWRTSGRCVCTDNGGGSGERWWW</sequence>
<dbReference type="Proteomes" id="UP000075809">
    <property type="component" value="Unassembled WGS sequence"/>
</dbReference>
<evidence type="ECO:0000313" key="2">
    <source>
        <dbReference type="Proteomes" id="UP000075809"/>
    </source>
</evidence>
<evidence type="ECO:0000313" key="1">
    <source>
        <dbReference type="EMBL" id="KYQ59145.1"/>
    </source>
</evidence>
<organism evidence="1 2">
    <name type="scientific">Mycetomoellerius zeteki</name>
    <dbReference type="NCBI Taxonomy" id="64791"/>
    <lineage>
        <taxon>Eukaryota</taxon>
        <taxon>Metazoa</taxon>
        <taxon>Ecdysozoa</taxon>
        <taxon>Arthropoda</taxon>
        <taxon>Hexapoda</taxon>
        <taxon>Insecta</taxon>
        <taxon>Pterygota</taxon>
        <taxon>Neoptera</taxon>
        <taxon>Endopterygota</taxon>
        <taxon>Hymenoptera</taxon>
        <taxon>Apocrita</taxon>
        <taxon>Aculeata</taxon>
        <taxon>Formicoidea</taxon>
        <taxon>Formicidae</taxon>
        <taxon>Myrmicinae</taxon>
        <taxon>Mycetomoellerius</taxon>
    </lineage>
</organism>
<protein>
    <submittedName>
        <fullName evidence="1">Uncharacterized protein</fullName>
    </submittedName>
</protein>